<comment type="subcellular location">
    <subcellularLocation>
        <location evidence="1">Endomembrane system</location>
        <topology evidence="1">Multi-pass membrane protein</topology>
    </subcellularLocation>
</comment>
<evidence type="ECO:0000256" key="8">
    <source>
        <dbReference type="PIRSR" id="PIRSR605150-1"/>
    </source>
</evidence>
<evidence type="ECO:0000313" key="13">
    <source>
        <dbReference type="EMBL" id="KAF5458318.1"/>
    </source>
</evidence>
<evidence type="ECO:0000256" key="9">
    <source>
        <dbReference type="PIRSR" id="PIRSR605150-2"/>
    </source>
</evidence>
<dbReference type="PANTHER" id="PTHR13301">
    <property type="entry name" value="X-BOX TRANSCRIPTION FACTOR-RELATED"/>
    <property type="match status" value="1"/>
</dbReference>
<dbReference type="EMBL" id="LIHL02000010">
    <property type="protein sequence ID" value="KAF5458318.1"/>
    <property type="molecule type" value="Genomic_DNA"/>
</dbReference>
<keyword evidence="11" id="KW-0175">Coiled coil</keyword>
<evidence type="ECO:0000256" key="5">
    <source>
        <dbReference type="ARBA" id="ARBA00022989"/>
    </source>
</evidence>
<keyword evidence="6 12" id="KW-0472">Membrane</keyword>
<evidence type="ECO:0000256" key="10">
    <source>
        <dbReference type="PIRSR" id="PIRSR605150-3"/>
    </source>
</evidence>
<feature type="binding site" evidence="9">
    <location>
        <position position="158"/>
    </location>
    <ligand>
        <name>UDP-alpha-D-glucose</name>
        <dbReference type="ChEBI" id="CHEBI:58885"/>
    </ligand>
</feature>
<evidence type="ECO:0000256" key="4">
    <source>
        <dbReference type="ARBA" id="ARBA00022692"/>
    </source>
</evidence>
<dbReference type="Gramene" id="Jr10_13800_p1">
    <property type="protein sequence ID" value="cds.Jr10_13800_p1"/>
    <property type="gene ID" value="Jr10_13800"/>
</dbReference>
<feature type="transmembrane region" description="Helical" evidence="12">
    <location>
        <begin position="552"/>
        <end position="574"/>
    </location>
</feature>
<feature type="transmembrane region" description="Helical" evidence="12">
    <location>
        <begin position="67"/>
        <end position="88"/>
    </location>
</feature>
<evidence type="ECO:0000256" key="3">
    <source>
        <dbReference type="ARBA" id="ARBA00022679"/>
    </source>
</evidence>
<dbReference type="GO" id="GO:0016760">
    <property type="term" value="F:cellulose synthase (UDP-forming) activity"/>
    <property type="evidence" value="ECO:0007669"/>
    <property type="project" value="InterPro"/>
</dbReference>
<evidence type="ECO:0000256" key="6">
    <source>
        <dbReference type="ARBA" id="ARBA00023136"/>
    </source>
</evidence>
<evidence type="ECO:0000256" key="7">
    <source>
        <dbReference type="ARBA" id="ARBA00023316"/>
    </source>
</evidence>
<keyword evidence="4 12" id="KW-0812">Transmembrane</keyword>
<dbReference type="GO" id="GO:0071555">
    <property type="term" value="P:cell wall organization"/>
    <property type="evidence" value="ECO:0007669"/>
    <property type="project" value="UniProtKB-KW"/>
</dbReference>
<evidence type="ECO:0000256" key="2">
    <source>
        <dbReference type="ARBA" id="ARBA00022676"/>
    </source>
</evidence>
<feature type="transmembrane region" description="Helical" evidence="12">
    <location>
        <begin position="43"/>
        <end position="61"/>
    </location>
</feature>
<feature type="transmembrane region" description="Helical" evidence="12">
    <location>
        <begin position="724"/>
        <end position="741"/>
    </location>
</feature>
<sequence length="774" mass="87703">RGQDLNITLKVKEIDPPGTDSMANPISLPLYEKIPRKNTLQKILDIIIFFLLLYFLIYRLLHLKNHGTTWLLAFICESWFTFTWVLVLNMKWNPVIFKTHPNHLLQAAGETDELPSVDIFVTTADPVLEPPIINVNTVLSLLAVDYPAHKLACYVSDDGCSPLTYYSLVEASKFAQLWVPFCKKYDIQVRAPFKYFFNDPVITLSDSTKEFQHERKRMKEEYEELCHKIDVAVQKSMPPCDFIGDFVEFSGVECKNHPTIIKVMWDNKEGLPDGLPHLVYISREKKHKHPHHYKAGSMNALTRVSALMTNAPYILNVDCDMFVNNPKAILHAMCVLLGSKSESEIAFAQFPQVFYDGLKDDPYGNQMVVLQEYMARGIAGFQGPFYGGTGCFHRRKIIYGLSPDNVASVNGKLVEDIFSKIGNSKELTESAIDALEGKTGTPANQSLQSRIEAAYKVADCGYEYGTSWGTKLGWIYGSTTEDMQTGLRIHKRGWRSAYCTPNPPAFLGCAPSGGPTTMTQQKRWATGLLEILLSRNCPIFAFLFEKLQWRQCLAYVWLLTWGLRPVFELCYAALPAYCIIADSHFLPKVQEPALYVPVALFLTYNIYTLSEYLRTGQSVRAWWNNQRMARVTTLTAWLFGFFSVMLKPFGLSETVFEVTQKEQSIDIGGADDEGRFTFNESPIFVPGTTILLVHLTTLVVSLLKLQHPPADHHDMHGSGLGETFYSGWLVLFFLPFFKGLFQKGRHGIPKATIYKSATLAFLFLYWCKRTAMTG</sequence>
<evidence type="ECO:0000256" key="11">
    <source>
        <dbReference type="SAM" id="Coils"/>
    </source>
</evidence>
<keyword evidence="7" id="KW-0961">Cell wall biogenesis/degradation</keyword>
<evidence type="ECO:0000313" key="14">
    <source>
        <dbReference type="Proteomes" id="UP000619265"/>
    </source>
</evidence>
<feature type="non-terminal residue" evidence="13">
    <location>
        <position position="774"/>
    </location>
</feature>
<gene>
    <name evidence="13" type="ORF">F2P56_022353</name>
</gene>
<feature type="binding site" evidence="10">
    <location>
        <position position="294"/>
    </location>
    <ligand>
        <name>Mn(2+)</name>
        <dbReference type="ChEBI" id="CHEBI:29035"/>
    </ligand>
</feature>
<dbReference type="InterPro" id="IPR029044">
    <property type="entry name" value="Nucleotide-diphossugar_trans"/>
</dbReference>
<keyword evidence="5 12" id="KW-1133">Transmembrane helix</keyword>
<comment type="caution">
    <text evidence="13">The sequence shown here is derived from an EMBL/GenBank/DDBJ whole genome shotgun (WGS) entry which is preliminary data.</text>
</comment>
<dbReference type="GO" id="GO:0016020">
    <property type="term" value="C:membrane"/>
    <property type="evidence" value="ECO:0007669"/>
    <property type="project" value="InterPro"/>
</dbReference>
<dbReference type="InterPro" id="IPR005150">
    <property type="entry name" value="Cellulose_synth"/>
</dbReference>
<dbReference type="AlphaFoldDB" id="A0A833WNN0"/>
<dbReference type="GO" id="GO:0030244">
    <property type="term" value="P:cellulose biosynthetic process"/>
    <property type="evidence" value="ECO:0007669"/>
    <property type="project" value="InterPro"/>
</dbReference>
<dbReference type="Pfam" id="PF03552">
    <property type="entry name" value="Cellulose_synt"/>
    <property type="match status" value="2"/>
</dbReference>
<feature type="transmembrane region" description="Helical" evidence="12">
    <location>
        <begin position="683"/>
        <end position="703"/>
    </location>
</feature>
<evidence type="ECO:0000256" key="1">
    <source>
        <dbReference type="ARBA" id="ARBA00004127"/>
    </source>
</evidence>
<feature type="binding site" evidence="10">
    <location>
        <position position="318"/>
    </location>
    <ligand>
        <name>Mn(2+)</name>
        <dbReference type="ChEBI" id="CHEBI:29035"/>
    </ligand>
</feature>
<reference evidence="13" key="2">
    <citation type="submission" date="2020-03" db="EMBL/GenBank/DDBJ databases">
        <title>Walnut 2.0.</title>
        <authorList>
            <person name="Marrano A."/>
            <person name="Britton M."/>
            <person name="Zimin A.V."/>
            <person name="Zaini P.A."/>
            <person name="Workman R."/>
            <person name="Puiu D."/>
            <person name="Bianco L."/>
            <person name="Allen B.J."/>
            <person name="Troggio M."/>
            <person name="Leslie C.A."/>
            <person name="Timp W."/>
            <person name="Dendekar A."/>
            <person name="Salzberg S.L."/>
            <person name="Neale D.B."/>
        </authorList>
    </citation>
    <scope>NUCLEOTIDE SEQUENCE</scope>
    <source>
        <tissue evidence="13">Leaves</tissue>
    </source>
</reference>
<dbReference type="GO" id="GO:0012505">
    <property type="term" value="C:endomembrane system"/>
    <property type="evidence" value="ECO:0007669"/>
    <property type="project" value="UniProtKB-SubCell"/>
</dbReference>
<feature type="transmembrane region" description="Helical" evidence="12">
    <location>
        <begin position="747"/>
        <end position="767"/>
    </location>
</feature>
<accession>A0A833WNN0</accession>
<evidence type="ECO:0000256" key="12">
    <source>
        <dbReference type="SAM" id="Phobius"/>
    </source>
</evidence>
<dbReference type="SUPFAM" id="SSF53448">
    <property type="entry name" value="Nucleotide-diphospho-sugar transferases"/>
    <property type="match status" value="1"/>
</dbReference>
<dbReference type="Proteomes" id="UP000619265">
    <property type="component" value="Unassembled WGS sequence"/>
</dbReference>
<feature type="transmembrane region" description="Helical" evidence="12">
    <location>
        <begin position="594"/>
        <end position="613"/>
    </location>
</feature>
<protein>
    <recommendedName>
        <fullName evidence="15">Cellulose synthase-like protein H1</fullName>
    </recommendedName>
</protein>
<proteinExistence type="predicted"/>
<name>A0A833WNN0_JUGRE</name>
<evidence type="ECO:0008006" key="15">
    <source>
        <dbReference type="Google" id="ProtNLM"/>
    </source>
</evidence>
<organism evidence="13 14">
    <name type="scientific">Juglans regia</name>
    <name type="common">English walnut</name>
    <dbReference type="NCBI Taxonomy" id="51240"/>
    <lineage>
        <taxon>Eukaryota</taxon>
        <taxon>Viridiplantae</taxon>
        <taxon>Streptophyta</taxon>
        <taxon>Embryophyta</taxon>
        <taxon>Tracheophyta</taxon>
        <taxon>Spermatophyta</taxon>
        <taxon>Magnoliopsida</taxon>
        <taxon>eudicotyledons</taxon>
        <taxon>Gunneridae</taxon>
        <taxon>Pentapetalae</taxon>
        <taxon>rosids</taxon>
        <taxon>fabids</taxon>
        <taxon>Fagales</taxon>
        <taxon>Juglandaceae</taxon>
        <taxon>Juglans</taxon>
    </lineage>
</organism>
<feature type="binding site" evidence="9">
    <location>
        <position position="129"/>
    </location>
    <ligand>
        <name>UDP-alpha-D-glucose</name>
        <dbReference type="ChEBI" id="CHEBI:58885"/>
    </ligand>
</feature>
<keyword evidence="3" id="KW-0808">Transferase</keyword>
<keyword evidence="2" id="KW-0328">Glycosyltransferase</keyword>
<feature type="coiled-coil region" evidence="11">
    <location>
        <begin position="208"/>
        <end position="235"/>
    </location>
</feature>
<feature type="active site" evidence="8">
    <location>
        <position position="158"/>
    </location>
</feature>
<dbReference type="Gene3D" id="3.90.550.10">
    <property type="entry name" value="Spore Coat Polysaccharide Biosynthesis Protein SpsA, Chain A"/>
    <property type="match status" value="1"/>
</dbReference>
<feature type="active site" evidence="8">
    <location>
        <position position="482"/>
    </location>
</feature>
<feature type="transmembrane region" description="Helical" evidence="12">
    <location>
        <begin position="634"/>
        <end position="651"/>
    </location>
</feature>
<reference evidence="13" key="1">
    <citation type="submission" date="2015-10" db="EMBL/GenBank/DDBJ databases">
        <authorList>
            <person name="Martinez-Garcia P.J."/>
            <person name="Crepeau M.W."/>
            <person name="Puiu D."/>
            <person name="Gonzalez-Ibeas D."/>
            <person name="Whalen J."/>
            <person name="Stevens K."/>
            <person name="Paul R."/>
            <person name="Butterfield T."/>
            <person name="Britton M."/>
            <person name="Reagan R."/>
            <person name="Chakraborty S."/>
            <person name="Walawage S.L."/>
            <person name="Vasquez-Gross H.A."/>
            <person name="Cardeno C."/>
            <person name="Famula R."/>
            <person name="Pratt K."/>
            <person name="Kuruganti S."/>
            <person name="Aradhya M.K."/>
            <person name="Leslie C.A."/>
            <person name="Dandekar A.M."/>
            <person name="Salzberg S.L."/>
            <person name="Wegrzyn J.L."/>
            <person name="Langley C.H."/>
            <person name="Neale D.B."/>
        </authorList>
    </citation>
    <scope>NUCLEOTIDE SEQUENCE</scope>
    <source>
        <tissue evidence="13">Leaves</tissue>
    </source>
</reference>